<dbReference type="EMBL" id="CADEHS020000012">
    <property type="protein sequence ID" value="CAG9947465.1"/>
    <property type="molecule type" value="Genomic_DNA"/>
</dbReference>
<sequence>MATTSSCFEQVNLILSTLTLTNAINSYSYELLQLQAALSRLKLLLSTPTSLRSFACHYAYKH</sequence>
<evidence type="ECO:0000313" key="1">
    <source>
        <dbReference type="EMBL" id="CAG9947465.1"/>
    </source>
</evidence>
<reference evidence="1" key="1">
    <citation type="submission" date="2020-04" db="EMBL/GenBank/DDBJ databases">
        <authorList>
            <person name="Broberg M."/>
        </authorList>
    </citation>
    <scope>NUCLEOTIDE SEQUENCE</scope>
</reference>
<protein>
    <submittedName>
        <fullName evidence="1">Uncharacterized protein</fullName>
    </submittedName>
</protein>
<dbReference type="Proteomes" id="UP000836387">
    <property type="component" value="Unassembled WGS sequence"/>
</dbReference>
<organism evidence="1 2">
    <name type="scientific">Clonostachys rosea f. rosea IK726</name>
    <dbReference type="NCBI Taxonomy" id="1349383"/>
    <lineage>
        <taxon>Eukaryota</taxon>
        <taxon>Fungi</taxon>
        <taxon>Dikarya</taxon>
        <taxon>Ascomycota</taxon>
        <taxon>Pezizomycotina</taxon>
        <taxon>Sordariomycetes</taxon>
        <taxon>Hypocreomycetidae</taxon>
        <taxon>Hypocreales</taxon>
        <taxon>Bionectriaceae</taxon>
        <taxon>Clonostachys</taxon>
    </lineage>
</organism>
<reference evidence="1" key="2">
    <citation type="submission" date="2021-10" db="EMBL/GenBank/DDBJ databases">
        <authorList>
            <person name="Piombo E."/>
        </authorList>
    </citation>
    <scope>NUCLEOTIDE SEQUENCE</scope>
</reference>
<evidence type="ECO:0000313" key="2">
    <source>
        <dbReference type="Proteomes" id="UP000836387"/>
    </source>
</evidence>
<name>A0ACA9U2G7_BIOOC</name>
<keyword evidence="2" id="KW-1185">Reference proteome</keyword>
<comment type="caution">
    <text evidence="1">The sequence shown here is derived from an EMBL/GenBank/DDBJ whole genome shotgun (WGS) entry which is preliminary data.</text>
</comment>
<proteinExistence type="predicted"/>
<accession>A0ACA9U2G7</accession>
<gene>
    <name evidence="1" type="ORF">CRV2_00012637</name>
</gene>